<dbReference type="AlphaFoldDB" id="A0A538U0K2"/>
<sequence>TEDGESWALRPEPTAGIVRAYVQHGMQTLPQPVKLTLTGPMFRYDRPQAGRYREFWQFDIEAIGDPGPAIDAEIIELADRFYRDAGIRDPEIHLNSIGDAACRPAYVAELAAYYRGHLDRLPALERDRLERSPLRLLDSKEPAMVELNAGAPLMTDRLCGPCAEHFAGVRAHLDALGVAYRLEPHLVRALGGGGRYDGLVELLGGKPTPGIGFGLGLDRILLALEAQGAAPIVQPAPVAVVVGADPAATGDRLRIATVLRAAGIAARAELGQRKLGKQLESAARERAHFAVILGDELADGQVQLKDLEAGSQKLVAVDDLVRELERARTSHHHGTAAP</sequence>
<dbReference type="GO" id="GO:0004821">
    <property type="term" value="F:histidine-tRNA ligase activity"/>
    <property type="evidence" value="ECO:0007669"/>
    <property type="project" value="UniProtKB-EC"/>
</dbReference>
<dbReference type="GO" id="GO:0005737">
    <property type="term" value="C:cytoplasm"/>
    <property type="evidence" value="ECO:0007669"/>
    <property type="project" value="InterPro"/>
</dbReference>
<dbReference type="PANTHER" id="PTHR43707">
    <property type="entry name" value="HISTIDYL-TRNA SYNTHETASE"/>
    <property type="match status" value="1"/>
</dbReference>
<proteinExistence type="inferred from homology"/>
<protein>
    <recommendedName>
        <fullName evidence="2">histidine--tRNA ligase</fullName>
        <ecNumber evidence="2">6.1.1.21</ecNumber>
    </recommendedName>
    <alternativeName>
        <fullName evidence="8">Histidyl-tRNA synthetase</fullName>
    </alternativeName>
</protein>
<reference evidence="12 13" key="1">
    <citation type="journal article" date="2019" name="Nat. Microbiol.">
        <title>Mediterranean grassland soil C-N compound turnover is dependent on rainfall and depth, and is mediated by genomically divergent microorganisms.</title>
        <authorList>
            <person name="Diamond S."/>
            <person name="Andeer P.F."/>
            <person name="Li Z."/>
            <person name="Crits-Christoph A."/>
            <person name="Burstein D."/>
            <person name="Anantharaman K."/>
            <person name="Lane K.R."/>
            <person name="Thomas B.C."/>
            <person name="Pan C."/>
            <person name="Northen T.R."/>
            <person name="Banfield J.F."/>
        </authorList>
    </citation>
    <scope>NUCLEOTIDE SEQUENCE [LARGE SCALE GENOMIC DNA]</scope>
    <source>
        <strain evidence="12">WS_10</strain>
    </source>
</reference>
<feature type="binding site" evidence="10">
    <location>
        <position position="188"/>
    </location>
    <ligand>
        <name>L-histidine</name>
        <dbReference type="ChEBI" id="CHEBI:57595"/>
    </ligand>
</feature>
<dbReference type="EMBL" id="VBPA01000302">
    <property type="protein sequence ID" value="TMQ69424.1"/>
    <property type="molecule type" value="Genomic_DNA"/>
</dbReference>
<evidence type="ECO:0000256" key="2">
    <source>
        <dbReference type="ARBA" id="ARBA00012815"/>
    </source>
</evidence>
<comment type="similarity">
    <text evidence="1">Belongs to the class-II aminoacyl-tRNA synthetase family.</text>
</comment>
<comment type="caution">
    <text evidence="12">The sequence shown here is derived from an EMBL/GenBank/DDBJ whole genome shotgun (WGS) entry which is preliminary data.</text>
</comment>
<evidence type="ECO:0000256" key="7">
    <source>
        <dbReference type="ARBA" id="ARBA00023146"/>
    </source>
</evidence>
<dbReference type="PANTHER" id="PTHR43707:SF1">
    <property type="entry name" value="HISTIDINE--TRNA LIGASE, MITOCHONDRIAL-RELATED"/>
    <property type="match status" value="1"/>
</dbReference>
<evidence type="ECO:0000256" key="3">
    <source>
        <dbReference type="ARBA" id="ARBA00022598"/>
    </source>
</evidence>
<accession>A0A538U0K2</accession>
<evidence type="ECO:0000256" key="10">
    <source>
        <dbReference type="PIRSR" id="PIRSR001549-1"/>
    </source>
</evidence>
<keyword evidence="4" id="KW-0547">Nucleotide-binding</keyword>
<dbReference type="Pfam" id="PF03129">
    <property type="entry name" value="HGTP_anticodon"/>
    <property type="match status" value="1"/>
</dbReference>
<keyword evidence="3 12" id="KW-0436">Ligase</keyword>
<comment type="catalytic activity">
    <reaction evidence="9">
        <text>tRNA(His) + L-histidine + ATP = L-histidyl-tRNA(His) + AMP + diphosphate + H(+)</text>
        <dbReference type="Rhea" id="RHEA:17313"/>
        <dbReference type="Rhea" id="RHEA-COMP:9665"/>
        <dbReference type="Rhea" id="RHEA-COMP:9689"/>
        <dbReference type="ChEBI" id="CHEBI:15378"/>
        <dbReference type="ChEBI" id="CHEBI:30616"/>
        <dbReference type="ChEBI" id="CHEBI:33019"/>
        <dbReference type="ChEBI" id="CHEBI:57595"/>
        <dbReference type="ChEBI" id="CHEBI:78442"/>
        <dbReference type="ChEBI" id="CHEBI:78527"/>
        <dbReference type="ChEBI" id="CHEBI:456215"/>
        <dbReference type="EC" id="6.1.1.21"/>
    </reaction>
</comment>
<dbReference type="PROSITE" id="PS50862">
    <property type="entry name" value="AA_TRNA_LIGASE_II"/>
    <property type="match status" value="1"/>
</dbReference>
<dbReference type="SUPFAM" id="SSF52954">
    <property type="entry name" value="Class II aaRS ABD-related"/>
    <property type="match status" value="1"/>
</dbReference>
<evidence type="ECO:0000313" key="13">
    <source>
        <dbReference type="Proteomes" id="UP000319836"/>
    </source>
</evidence>
<evidence type="ECO:0000256" key="6">
    <source>
        <dbReference type="ARBA" id="ARBA00022917"/>
    </source>
</evidence>
<evidence type="ECO:0000256" key="5">
    <source>
        <dbReference type="ARBA" id="ARBA00022840"/>
    </source>
</evidence>
<dbReference type="Gene3D" id="3.30.930.10">
    <property type="entry name" value="Bira Bifunctional Protein, Domain 2"/>
    <property type="match status" value="2"/>
</dbReference>
<dbReference type="InterPro" id="IPR033656">
    <property type="entry name" value="HisRS_anticodon"/>
</dbReference>
<evidence type="ECO:0000256" key="9">
    <source>
        <dbReference type="ARBA" id="ARBA00047639"/>
    </source>
</evidence>
<feature type="non-terminal residue" evidence="12">
    <location>
        <position position="1"/>
    </location>
</feature>
<dbReference type="PIRSF" id="PIRSF001549">
    <property type="entry name" value="His-tRNA_synth"/>
    <property type="match status" value="1"/>
</dbReference>
<dbReference type="InterPro" id="IPR036621">
    <property type="entry name" value="Anticodon-bd_dom_sf"/>
</dbReference>
<gene>
    <name evidence="12" type="ORF">E6K80_11760</name>
</gene>
<evidence type="ECO:0000256" key="8">
    <source>
        <dbReference type="ARBA" id="ARBA00030619"/>
    </source>
</evidence>
<dbReference type="CDD" id="cd00773">
    <property type="entry name" value="HisRS-like_core"/>
    <property type="match status" value="1"/>
</dbReference>
<name>A0A538U0K2_UNCEI</name>
<feature type="binding site" evidence="10">
    <location>
        <position position="57"/>
    </location>
    <ligand>
        <name>L-histidine</name>
        <dbReference type="ChEBI" id="CHEBI:57595"/>
    </ligand>
</feature>
<dbReference type="InterPro" id="IPR041715">
    <property type="entry name" value="HisRS-like_core"/>
</dbReference>
<dbReference type="GO" id="GO:0006427">
    <property type="term" value="P:histidyl-tRNA aminoacylation"/>
    <property type="evidence" value="ECO:0007669"/>
    <property type="project" value="TreeGrafter"/>
</dbReference>
<feature type="binding site" evidence="10">
    <location>
        <position position="61"/>
    </location>
    <ligand>
        <name>L-histidine</name>
        <dbReference type="ChEBI" id="CHEBI:57595"/>
    </ligand>
</feature>
<feature type="binding site" evidence="10">
    <location>
        <position position="43"/>
    </location>
    <ligand>
        <name>L-histidine</name>
        <dbReference type="ChEBI" id="CHEBI:57595"/>
    </ligand>
</feature>
<evidence type="ECO:0000256" key="4">
    <source>
        <dbReference type="ARBA" id="ARBA00022741"/>
    </source>
</evidence>
<dbReference type="GO" id="GO:0005524">
    <property type="term" value="F:ATP binding"/>
    <property type="evidence" value="ECO:0007669"/>
    <property type="project" value="UniProtKB-KW"/>
</dbReference>
<dbReference type="Pfam" id="PF00587">
    <property type="entry name" value="tRNA-synt_2b"/>
    <property type="match status" value="1"/>
</dbReference>
<evidence type="ECO:0000313" key="12">
    <source>
        <dbReference type="EMBL" id="TMQ69424.1"/>
    </source>
</evidence>
<feature type="binding site" evidence="10">
    <location>
        <begin position="12"/>
        <end position="14"/>
    </location>
    <ligand>
        <name>L-histidine</name>
        <dbReference type="ChEBI" id="CHEBI:57595"/>
    </ligand>
</feature>
<dbReference type="EC" id="6.1.1.21" evidence="2"/>
<keyword evidence="5" id="KW-0067">ATP-binding</keyword>
<evidence type="ECO:0000259" key="11">
    <source>
        <dbReference type="PROSITE" id="PS50862"/>
    </source>
</evidence>
<dbReference type="InterPro" id="IPR045864">
    <property type="entry name" value="aa-tRNA-synth_II/BPL/LPL"/>
</dbReference>
<dbReference type="CDD" id="cd00859">
    <property type="entry name" value="HisRS_anticodon"/>
    <property type="match status" value="1"/>
</dbReference>
<dbReference type="InterPro" id="IPR004154">
    <property type="entry name" value="Anticodon-bd"/>
</dbReference>
<dbReference type="InterPro" id="IPR004516">
    <property type="entry name" value="HisRS/HisZ"/>
</dbReference>
<dbReference type="InterPro" id="IPR006195">
    <property type="entry name" value="aa-tRNA-synth_II"/>
</dbReference>
<keyword evidence="6" id="KW-0648">Protein biosynthesis</keyword>
<organism evidence="12 13">
    <name type="scientific">Eiseniibacteriota bacterium</name>
    <dbReference type="NCBI Taxonomy" id="2212470"/>
    <lineage>
        <taxon>Bacteria</taxon>
        <taxon>Candidatus Eiseniibacteriota</taxon>
    </lineage>
</organism>
<evidence type="ECO:0000256" key="1">
    <source>
        <dbReference type="ARBA" id="ARBA00008226"/>
    </source>
</evidence>
<keyword evidence="7" id="KW-0030">Aminoacyl-tRNA synthetase</keyword>
<dbReference type="InterPro" id="IPR002314">
    <property type="entry name" value="aa-tRNA-synt_IIb"/>
</dbReference>
<dbReference type="Proteomes" id="UP000319836">
    <property type="component" value="Unassembled WGS sequence"/>
</dbReference>
<dbReference type="Gene3D" id="3.40.50.800">
    <property type="entry name" value="Anticodon-binding domain"/>
    <property type="match status" value="1"/>
</dbReference>
<feature type="domain" description="Aminoacyl-transfer RNA synthetases class-II family profile" evidence="11">
    <location>
        <begin position="1"/>
        <end position="235"/>
    </location>
</feature>
<dbReference type="SUPFAM" id="SSF55681">
    <property type="entry name" value="Class II aaRS and biotin synthetases"/>
    <property type="match status" value="1"/>
</dbReference>